<evidence type="ECO:0000313" key="3">
    <source>
        <dbReference type="EMBL" id="KAJ9149119.1"/>
    </source>
</evidence>
<evidence type="ECO:0000259" key="2">
    <source>
        <dbReference type="Pfam" id="PF07859"/>
    </source>
</evidence>
<feature type="domain" description="Alpha/beta hydrolase fold-3" evidence="2">
    <location>
        <begin position="109"/>
        <end position="322"/>
    </location>
</feature>
<dbReference type="EMBL" id="JANBVO010000011">
    <property type="protein sequence ID" value="KAJ9149119.1"/>
    <property type="molecule type" value="Genomic_DNA"/>
</dbReference>
<evidence type="ECO:0000313" key="4">
    <source>
        <dbReference type="Proteomes" id="UP001174694"/>
    </source>
</evidence>
<organism evidence="3 4">
    <name type="scientific">Pleurostoma richardsiae</name>
    <dbReference type="NCBI Taxonomy" id="41990"/>
    <lineage>
        <taxon>Eukaryota</taxon>
        <taxon>Fungi</taxon>
        <taxon>Dikarya</taxon>
        <taxon>Ascomycota</taxon>
        <taxon>Pezizomycotina</taxon>
        <taxon>Sordariomycetes</taxon>
        <taxon>Sordariomycetidae</taxon>
        <taxon>Calosphaeriales</taxon>
        <taxon>Pleurostomataceae</taxon>
        <taxon>Pleurostoma</taxon>
    </lineage>
</organism>
<reference evidence="3" key="1">
    <citation type="submission" date="2022-07" db="EMBL/GenBank/DDBJ databases">
        <title>Fungi with potential for degradation of polypropylene.</title>
        <authorList>
            <person name="Gostincar C."/>
        </authorList>
    </citation>
    <scope>NUCLEOTIDE SEQUENCE</scope>
    <source>
        <strain evidence="3">EXF-13308</strain>
    </source>
</reference>
<dbReference type="PANTHER" id="PTHR23024">
    <property type="entry name" value="ARYLACETAMIDE DEACETYLASE"/>
    <property type="match status" value="1"/>
</dbReference>
<accession>A0AA38VFR2</accession>
<dbReference type="InterPro" id="IPR029058">
    <property type="entry name" value="AB_hydrolase_fold"/>
</dbReference>
<dbReference type="InterPro" id="IPR050466">
    <property type="entry name" value="Carboxylest/Gibb_receptor"/>
</dbReference>
<gene>
    <name evidence="3" type="ORF">NKR23_g4705</name>
</gene>
<name>A0AA38VFR2_9PEZI</name>
<keyword evidence="4" id="KW-1185">Reference proteome</keyword>
<dbReference type="GO" id="GO:0016787">
    <property type="term" value="F:hydrolase activity"/>
    <property type="evidence" value="ECO:0007669"/>
    <property type="project" value="InterPro"/>
</dbReference>
<dbReference type="Proteomes" id="UP001174694">
    <property type="component" value="Unassembled WGS sequence"/>
</dbReference>
<dbReference type="PANTHER" id="PTHR23024:SF557">
    <property type="entry name" value="AB HYDROLASE SUPERFAMILY PROTEIN C1039.03"/>
    <property type="match status" value="1"/>
</dbReference>
<comment type="caution">
    <text evidence="3">The sequence shown here is derived from an EMBL/GenBank/DDBJ whole genome shotgun (WGS) entry which is preliminary data.</text>
</comment>
<protein>
    <submittedName>
        <fullName evidence="3">Triacylglycerol lipase</fullName>
    </submittedName>
</protein>
<dbReference type="AlphaFoldDB" id="A0AA38VFR2"/>
<proteinExistence type="predicted"/>
<feature type="region of interest" description="Disordered" evidence="1">
    <location>
        <begin position="1"/>
        <end position="20"/>
    </location>
</feature>
<dbReference type="SUPFAM" id="SSF53474">
    <property type="entry name" value="alpha/beta-Hydrolases"/>
    <property type="match status" value="1"/>
</dbReference>
<evidence type="ECO:0000256" key="1">
    <source>
        <dbReference type="SAM" id="MobiDB-lite"/>
    </source>
</evidence>
<dbReference type="InterPro" id="IPR013094">
    <property type="entry name" value="AB_hydrolase_3"/>
</dbReference>
<dbReference type="Pfam" id="PF07859">
    <property type="entry name" value="Abhydrolase_3"/>
    <property type="match status" value="1"/>
</dbReference>
<sequence>MAPSAVDPAPQTESAPNGIHPSFLDRLDNDFIEYYNEHFASKPATHTIPVSEIRTGWQHKYRSPWCRDYSGEPLVKDLKIQSDDGHIFTARCYYPDPEKWGPGPYPVYINFHGGGFTFGDLTGDAELCDQYRTRVGVLAIDVDYRLCPEFRFGKGHEDAWAALRWVHNHGKELNAIPESISIGGISAGGHISAVLQQQARDSGLSLKLAVLAVPAVTSHAAYLKASDAPWPSCSENEFAPCLNWARILYFRGYSRPDGLKGEVAHIVRQPLDGNLHGVCPTIVLTAACDPIRDEGEAYAQKLIKEGVLTTVRRYSGVPHPFMHMSPIKKAQIYVEDVCAALKAAHGL</sequence>
<dbReference type="Gene3D" id="3.40.50.1820">
    <property type="entry name" value="alpha/beta hydrolase"/>
    <property type="match status" value="1"/>
</dbReference>